<proteinExistence type="predicted"/>
<gene>
    <name evidence="1" type="ORF">LCGC14_2625310</name>
</gene>
<sequence>VHSEVEYSRVYVFTDNPEKAREMLST</sequence>
<organism evidence="1">
    <name type="scientific">marine sediment metagenome</name>
    <dbReference type="NCBI Taxonomy" id="412755"/>
    <lineage>
        <taxon>unclassified sequences</taxon>
        <taxon>metagenomes</taxon>
        <taxon>ecological metagenomes</taxon>
    </lineage>
</organism>
<protein>
    <submittedName>
        <fullName evidence="1">Uncharacterized protein</fullName>
    </submittedName>
</protein>
<reference evidence="1" key="1">
    <citation type="journal article" date="2015" name="Nature">
        <title>Complex archaea that bridge the gap between prokaryotes and eukaryotes.</title>
        <authorList>
            <person name="Spang A."/>
            <person name="Saw J.H."/>
            <person name="Jorgensen S.L."/>
            <person name="Zaremba-Niedzwiedzka K."/>
            <person name="Martijn J."/>
            <person name="Lind A.E."/>
            <person name="van Eijk R."/>
            <person name="Schleper C."/>
            <person name="Guy L."/>
            <person name="Ettema T.J."/>
        </authorList>
    </citation>
    <scope>NUCLEOTIDE SEQUENCE</scope>
</reference>
<comment type="caution">
    <text evidence="1">The sequence shown here is derived from an EMBL/GenBank/DDBJ whole genome shotgun (WGS) entry which is preliminary data.</text>
</comment>
<feature type="non-terminal residue" evidence="1">
    <location>
        <position position="1"/>
    </location>
</feature>
<name>A0A0F9A1Y8_9ZZZZ</name>
<dbReference type="EMBL" id="LAZR01044894">
    <property type="protein sequence ID" value="KKL03525.1"/>
    <property type="molecule type" value="Genomic_DNA"/>
</dbReference>
<accession>A0A0F9A1Y8</accession>
<dbReference type="AlphaFoldDB" id="A0A0F9A1Y8"/>
<evidence type="ECO:0000313" key="1">
    <source>
        <dbReference type="EMBL" id="KKL03525.1"/>
    </source>
</evidence>